<comment type="similarity">
    <text evidence="3">Belongs to the NDC1 family.</text>
</comment>
<keyword evidence="7" id="KW-0653">Protein transport</keyword>
<keyword evidence="5 14" id="KW-0812">Transmembrane</keyword>
<feature type="region of interest" description="Disordered" evidence="13">
    <location>
        <begin position="382"/>
        <end position="432"/>
    </location>
</feature>
<evidence type="ECO:0000313" key="16">
    <source>
        <dbReference type="Proteomes" id="UP000224634"/>
    </source>
</evidence>
<dbReference type="PANTHER" id="PTHR13269">
    <property type="entry name" value="NUCLEOPORIN NDC1"/>
    <property type="match status" value="1"/>
</dbReference>
<organism evidence="15 16">
    <name type="scientific">Polytolypa hystricis (strain UAMH7299)</name>
    <dbReference type="NCBI Taxonomy" id="1447883"/>
    <lineage>
        <taxon>Eukaryota</taxon>
        <taxon>Fungi</taxon>
        <taxon>Dikarya</taxon>
        <taxon>Ascomycota</taxon>
        <taxon>Pezizomycotina</taxon>
        <taxon>Eurotiomycetes</taxon>
        <taxon>Eurotiomycetidae</taxon>
        <taxon>Onygenales</taxon>
        <taxon>Onygenales incertae sedis</taxon>
        <taxon>Polytolypa</taxon>
    </lineage>
</organism>
<evidence type="ECO:0000256" key="11">
    <source>
        <dbReference type="ARBA" id="ARBA00023136"/>
    </source>
</evidence>
<keyword evidence="9" id="KW-0811">Translocation</keyword>
<keyword evidence="8 14" id="KW-1133">Transmembrane helix</keyword>
<evidence type="ECO:0000256" key="9">
    <source>
        <dbReference type="ARBA" id="ARBA00023010"/>
    </source>
</evidence>
<dbReference type="GO" id="GO:0070631">
    <property type="term" value="P:spindle pole body localization"/>
    <property type="evidence" value="ECO:0007669"/>
    <property type="project" value="TreeGrafter"/>
</dbReference>
<dbReference type="STRING" id="1447883.A0A2B7YPJ6"/>
<keyword evidence="11 14" id="KW-0472">Membrane</keyword>
<dbReference type="GO" id="GO:0005816">
    <property type="term" value="C:spindle pole body"/>
    <property type="evidence" value="ECO:0007669"/>
    <property type="project" value="TreeGrafter"/>
</dbReference>
<evidence type="ECO:0000256" key="1">
    <source>
        <dbReference type="ARBA" id="ARBA00004232"/>
    </source>
</evidence>
<dbReference type="GO" id="GO:0106166">
    <property type="term" value="F:spindle pole body-nuclear membrane anchor activity"/>
    <property type="evidence" value="ECO:0007669"/>
    <property type="project" value="TreeGrafter"/>
</dbReference>
<feature type="transmembrane region" description="Helical" evidence="14">
    <location>
        <begin position="210"/>
        <end position="232"/>
    </location>
</feature>
<dbReference type="InterPro" id="IPR019049">
    <property type="entry name" value="Nucleoporin_prot_Ndc1/Nup"/>
</dbReference>
<feature type="compositionally biased region" description="Polar residues" evidence="13">
    <location>
        <begin position="413"/>
        <end position="427"/>
    </location>
</feature>
<feature type="transmembrane region" description="Helical" evidence="14">
    <location>
        <begin position="32"/>
        <end position="55"/>
    </location>
</feature>
<keyword evidence="6" id="KW-0509">mRNA transport</keyword>
<keyword evidence="12" id="KW-0539">Nucleus</keyword>
<evidence type="ECO:0000256" key="2">
    <source>
        <dbReference type="ARBA" id="ARBA00004567"/>
    </source>
</evidence>
<feature type="compositionally biased region" description="Pro residues" evidence="13">
    <location>
        <begin position="388"/>
        <end position="398"/>
    </location>
</feature>
<evidence type="ECO:0000256" key="14">
    <source>
        <dbReference type="SAM" id="Phobius"/>
    </source>
</evidence>
<dbReference type="GO" id="GO:0006999">
    <property type="term" value="P:nuclear pore organization"/>
    <property type="evidence" value="ECO:0007669"/>
    <property type="project" value="TreeGrafter"/>
</dbReference>
<feature type="transmembrane region" description="Helical" evidence="14">
    <location>
        <begin position="100"/>
        <end position="119"/>
    </location>
</feature>
<dbReference type="PANTHER" id="PTHR13269:SF6">
    <property type="entry name" value="NUCLEOPORIN NDC1"/>
    <property type="match status" value="1"/>
</dbReference>
<sequence length="664" mass="74028">MAASTSASTRPRQYRRILTSTLHRKFVHASALALLVSYVVAFFIGVKTSFFWSWFPLGPCGIRALLLSIASMVVFVLRVGQMHMSTRTTSSSFATFKRQVFSITTVQTFFWYMFSAWWFSEVYMWTSSQSADLGWVKPGKPHERAKLNERPIYLHCYYALLAITQAVLHLWFDWDRVPIPVTKRTKDCADQRTHVLESVPARIRNALPRLLYMAVLRSCLVAVAGPFVYMFFLRKTAWGFTLYFAKLVWNFPRSASDPPGMIPPLHISLLLRSATSGTLLVALWQASNLFFSVFLGQGPLKKTKPLTTETKDPNGSLINGLQAKKDMVKTYAFWELCLISQQFPDRRKQIFSDIDRTGGAAWTQIFNASTDVIKGISTRINEFKKPKTPPPSTAPPEAPAAAPSVESLPRLTSAPQDTNIFLSSPKPNTRPEKFESAFGSVAKSYGQSPDWTPAARDKARNMFDRAATAVLTPERRRRLSASARELKRLTNSSMTTTAPSGQSGTTNLHPLLQTLLRSYIGRVFQQPYARRLRMVVLGSPQGTISPIVDATESLTRLLVASLTEDTFGKVQNDVASVVRLFTETITALESFTSGSGLPVHWTDVDFSRRAASKDARKVEDVEIVLSALKGGLAELLDEFRLYLGQIGLVGKDLRLAREAAGLVA</sequence>
<comment type="caution">
    <text evidence="15">The sequence shown here is derived from an EMBL/GenBank/DDBJ whole genome shotgun (WGS) entry which is preliminary data.</text>
</comment>
<evidence type="ECO:0000256" key="12">
    <source>
        <dbReference type="ARBA" id="ARBA00023242"/>
    </source>
</evidence>
<dbReference type="Pfam" id="PF09531">
    <property type="entry name" value="Ndc1_Nup"/>
    <property type="match status" value="1"/>
</dbReference>
<feature type="transmembrane region" description="Helical" evidence="14">
    <location>
        <begin position="152"/>
        <end position="174"/>
    </location>
</feature>
<evidence type="ECO:0000256" key="3">
    <source>
        <dbReference type="ARBA" id="ARBA00005760"/>
    </source>
</evidence>
<feature type="transmembrane region" description="Helical" evidence="14">
    <location>
        <begin position="61"/>
        <end position="79"/>
    </location>
</feature>
<evidence type="ECO:0008006" key="17">
    <source>
        <dbReference type="Google" id="ProtNLM"/>
    </source>
</evidence>
<evidence type="ECO:0000256" key="7">
    <source>
        <dbReference type="ARBA" id="ARBA00022927"/>
    </source>
</evidence>
<dbReference type="EMBL" id="PDNA01000031">
    <property type="protein sequence ID" value="PGH22969.1"/>
    <property type="molecule type" value="Genomic_DNA"/>
</dbReference>
<dbReference type="GO" id="GO:0070762">
    <property type="term" value="C:nuclear pore transmembrane ring"/>
    <property type="evidence" value="ECO:0007669"/>
    <property type="project" value="TreeGrafter"/>
</dbReference>
<evidence type="ECO:0000256" key="8">
    <source>
        <dbReference type="ARBA" id="ARBA00022989"/>
    </source>
</evidence>
<evidence type="ECO:0000256" key="6">
    <source>
        <dbReference type="ARBA" id="ARBA00022816"/>
    </source>
</evidence>
<keyword evidence="10" id="KW-0906">Nuclear pore complex</keyword>
<protein>
    <recommendedName>
        <fullName evidence="17">Nucleoporin NDC1</fullName>
    </recommendedName>
</protein>
<evidence type="ECO:0000256" key="5">
    <source>
        <dbReference type="ARBA" id="ARBA00022692"/>
    </source>
</evidence>
<evidence type="ECO:0000256" key="10">
    <source>
        <dbReference type="ARBA" id="ARBA00023132"/>
    </source>
</evidence>
<evidence type="ECO:0000256" key="13">
    <source>
        <dbReference type="SAM" id="MobiDB-lite"/>
    </source>
</evidence>
<dbReference type="AlphaFoldDB" id="A0A2B7YPJ6"/>
<dbReference type="GO" id="GO:0051028">
    <property type="term" value="P:mRNA transport"/>
    <property type="evidence" value="ECO:0007669"/>
    <property type="project" value="UniProtKB-KW"/>
</dbReference>
<proteinExistence type="inferred from homology"/>
<keyword evidence="4" id="KW-0813">Transport</keyword>
<comment type="subcellular location">
    <subcellularLocation>
        <location evidence="1">Nucleus membrane</location>
        <topology evidence="1">Multi-pass membrane protein</topology>
    </subcellularLocation>
    <subcellularLocation>
        <location evidence="2">Nucleus</location>
        <location evidence="2">Nuclear pore complex</location>
    </subcellularLocation>
</comment>
<gene>
    <name evidence="15" type="ORF">AJ80_03018</name>
</gene>
<dbReference type="Proteomes" id="UP000224634">
    <property type="component" value="Unassembled WGS sequence"/>
</dbReference>
<reference evidence="15 16" key="1">
    <citation type="submission" date="2017-10" db="EMBL/GenBank/DDBJ databases">
        <title>Comparative genomics in systemic dimorphic fungi from Ajellomycetaceae.</title>
        <authorList>
            <person name="Munoz J.F."/>
            <person name="Mcewen J.G."/>
            <person name="Clay O.K."/>
            <person name="Cuomo C.A."/>
        </authorList>
    </citation>
    <scope>NUCLEOTIDE SEQUENCE [LARGE SCALE GENOMIC DNA]</scope>
    <source>
        <strain evidence="15 16">UAMH7299</strain>
    </source>
</reference>
<dbReference type="GO" id="GO:0015031">
    <property type="term" value="P:protein transport"/>
    <property type="evidence" value="ECO:0007669"/>
    <property type="project" value="UniProtKB-KW"/>
</dbReference>
<name>A0A2B7YPJ6_POLH7</name>
<accession>A0A2B7YPJ6</accession>
<evidence type="ECO:0000256" key="4">
    <source>
        <dbReference type="ARBA" id="ARBA00022448"/>
    </source>
</evidence>
<keyword evidence="16" id="KW-1185">Reference proteome</keyword>
<dbReference type="GO" id="GO:0031965">
    <property type="term" value="C:nuclear membrane"/>
    <property type="evidence" value="ECO:0007669"/>
    <property type="project" value="UniProtKB-SubCell"/>
</dbReference>
<dbReference type="OrthoDB" id="67850at2759"/>
<evidence type="ECO:0000313" key="15">
    <source>
        <dbReference type="EMBL" id="PGH22969.1"/>
    </source>
</evidence>